<sequence length="254" mass="28933">MFCLYLLLCNGIAYTLGIQPKTDAKRMVEPLSRGKTSIDELTQFSNPDSFDYDFSNDLKKEADREDEVTLTTTNLFDANEIEETTTIRSRATRLRKKFTRISTTEIPATTTTILPTTITTTIPRSTTPTMRPTFRKFTRFTDTTTAFTPTTRSLLRFTQQSLFATIRPSKSRVAPKPLLLDHPEFRHAGPTYNCPVLNPLEQGEPSSRNDDSCDLLLPGFSKDGSCRCTYNVRDRDDKGCPTGFYFTCKRWNRT</sequence>
<accession>A0AA36DCF2</accession>
<dbReference type="EMBL" id="CATQJA010002665">
    <property type="protein sequence ID" value="CAJ0583693.1"/>
    <property type="molecule type" value="Genomic_DNA"/>
</dbReference>
<dbReference type="AlphaFoldDB" id="A0AA36DCF2"/>
<protein>
    <submittedName>
        <fullName evidence="2">Uncharacterized protein</fullName>
    </submittedName>
</protein>
<proteinExistence type="predicted"/>
<organism evidence="2 3">
    <name type="scientific">Mesorhabditis spiculigera</name>
    <dbReference type="NCBI Taxonomy" id="96644"/>
    <lineage>
        <taxon>Eukaryota</taxon>
        <taxon>Metazoa</taxon>
        <taxon>Ecdysozoa</taxon>
        <taxon>Nematoda</taxon>
        <taxon>Chromadorea</taxon>
        <taxon>Rhabditida</taxon>
        <taxon>Rhabditina</taxon>
        <taxon>Rhabditomorpha</taxon>
        <taxon>Rhabditoidea</taxon>
        <taxon>Rhabditidae</taxon>
        <taxon>Mesorhabditinae</taxon>
        <taxon>Mesorhabditis</taxon>
    </lineage>
</organism>
<name>A0AA36DCF2_9BILA</name>
<feature type="non-terminal residue" evidence="2">
    <location>
        <position position="1"/>
    </location>
</feature>
<keyword evidence="3" id="KW-1185">Reference proteome</keyword>
<reference evidence="2" key="1">
    <citation type="submission" date="2023-06" db="EMBL/GenBank/DDBJ databases">
        <authorList>
            <person name="Delattre M."/>
        </authorList>
    </citation>
    <scope>NUCLEOTIDE SEQUENCE</scope>
    <source>
        <strain evidence="2">AF72</strain>
    </source>
</reference>
<dbReference type="Proteomes" id="UP001177023">
    <property type="component" value="Unassembled WGS sequence"/>
</dbReference>
<evidence type="ECO:0000313" key="2">
    <source>
        <dbReference type="EMBL" id="CAJ0583693.1"/>
    </source>
</evidence>
<comment type="caution">
    <text evidence="2">The sequence shown here is derived from an EMBL/GenBank/DDBJ whole genome shotgun (WGS) entry which is preliminary data.</text>
</comment>
<feature type="chain" id="PRO_5041288276" evidence="1">
    <location>
        <begin position="18"/>
        <end position="254"/>
    </location>
</feature>
<evidence type="ECO:0000313" key="3">
    <source>
        <dbReference type="Proteomes" id="UP001177023"/>
    </source>
</evidence>
<feature type="signal peptide" evidence="1">
    <location>
        <begin position="1"/>
        <end position="17"/>
    </location>
</feature>
<evidence type="ECO:0000256" key="1">
    <source>
        <dbReference type="SAM" id="SignalP"/>
    </source>
</evidence>
<keyword evidence="1" id="KW-0732">Signal</keyword>
<gene>
    <name evidence="2" type="ORF">MSPICULIGERA_LOCUS21764</name>
</gene>